<dbReference type="AlphaFoldDB" id="A0ABD2B1Z2"/>
<keyword evidence="2" id="KW-1185">Reference proteome</keyword>
<protein>
    <submittedName>
        <fullName evidence="1">Uncharacterized protein</fullName>
    </submittedName>
</protein>
<dbReference type="Proteomes" id="UP001607302">
    <property type="component" value="Unassembled WGS sequence"/>
</dbReference>
<reference evidence="1 2" key="1">
    <citation type="journal article" date="2024" name="Ann. Entomol. Soc. Am.">
        <title>Genomic analyses of the southern and eastern yellowjacket wasps (Hymenoptera: Vespidae) reveal evolutionary signatures of social life.</title>
        <authorList>
            <person name="Catto M.A."/>
            <person name="Caine P.B."/>
            <person name="Orr S.E."/>
            <person name="Hunt B.G."/>
            <person name="Goodisman M.A.D."/>
        </authorList>
    </citation>
    <scope>NUCLEOTIDE SEQUENCE [LARGE SCALE GENOMIC DNA]</scope>
    <source>
        <strain evidence="1">233</strain>
        <tissue evidence="1">Head and thorax</tissue>
    </source>
</reference>
<comment type="caution">
    <text evidence="1">The sequence shown here is derived from an EMBL/GenBank/DDBJ whole genome shotgun (WGS) entry which is preliminary data.</text>
</comment>
<sequence>MCYHSTYKRKVSFSGDDLIVLCWVHYTEVQVADISFEILEIVKGCVFTPVLHKFCKTTGECIGKKIRSHDQRRKETGQGGISQFKASFYIRRDFIIRINCKNS</sequence>
<organism evidence="1 2">
    <name type="scientific">Vespula squamosa</name>
    <name type="common">Southern yellow jacket</name>
    <name type="synonym">Wasp</name>
    <dbReference type="NCBI Taxonomy" id="30214"/>
    <lineage>
        <taxon>Eukaryota</taxon>
        <taxon>Metazoa</taxon>
        <taxon>Ecdysozoa</taxon>
        <taxon>Arthropoda</taxon>
        <taxon>Hexapoda</taxon>
        <taxon>Insecta</taxon>
        <taxon>Pterygota</taxon>
        <taxon>Neoptera</taxon>
        <taxon>Endopterygota</taxon>
        <taxon>Hymenoptera</taxon>
        <taxon>Apocrita</taxon>
        <taxon>Aculeata</taxon>
        <taxon>Vespoidea</taxon>
        <taxon>Vespidae</taxon>
        <taxon>Vespinae</taxon>
        <taxon>Vespula</taxon>
    </lineage>
</organism>
<name>A0ABD2B1Z2_VESSQ</name>
<dbReference type="EMBL" id="JAUDFV010000133">
    <property type="protein sequence ID" value="KAL2726747.1"/>
    <property type="molecule type" value="Genomic_DNA"/>
</dbReference>
<gene>
    <name evidence="1" type="ORF">V1478_007025</name>
</gene>
<evidence type="ECO:0000313" key="1">
    <source>
        <dbReference type="EMBL" id="KAL2726747.1"/>
    </source>
</evidence>
<accession>A0ABD2B1Z2</accession>
<evidence type="ECO:0000313" key="2">
    <source>
        <dbReference type="Proteomes" id="UP001607302"/>
    </source>
</evidence>
<proteinExistence type="predicted"/>